<gene>
    <name evidence="3" type="ORF">CQ14_31650</name>
</gene>
<evidence type="ECO:0000313" key="3">
    <source>
        <dbReference type="EMBL" id="KRR17439.1"/>
    </source>
</evidence>
<proteinExistence type="predicted"/>
<feature type="transmembrane region" description="Helical" evidence="1">
    <location>
        <begin position="12"/>
        <end position="34"/>
    </location>
</feature>
<dbReference type="OrthoDB" id="7596142at2"/>
<protein>
    <recommendedName>
        <fullName evidence="2">SHOCT domain-containing protein</fullName>
    </recommendedName>
</protein>
<name>A0A0R3MHG5_9BRAD</name>
<comment type="caution">
    <text evidence="3">The sequence shown here is derived from an EMBL/GenBank/DDBJ whole genome shotgun (WGS) entry which is preliminary data.</text>
</comment>
<dbReference type="Proteomes" id="UP000051660">
    <property type="component" value="Unassembled WGS sequence"/>
</dbReference>
<dbReference type="InterPro" id="IPR018649">
    <property type="entry name" value="SHOCT"/>
</dbReference>
<dbReference type="EMBL" id="LLYB01000122">
    <property type="protein sequence ID" value="KRR17439.1"/>
    <property type="molecule type" value="Genomic_DNA"/>
</dbReference>
<dbReference type="RefSeq" id="WP_057862104.1">
    <property type="nucleotide sequence ID" value="NZ_LLYB01000122.1"/>
</dbReference>
<accession>A0A0R3MHG5</accession>
<evidence type="ECO:0000259" key="2">
    <source>
        <dbReference type="Pfam" id="PF09851"/>
    </source>
</evidence>
<keyword evidence="1" id="KW-0472">Membrane</keyword>
<sequence length="127" mass="15026">MFFFQEGFTYRNFLLDVLTIFFFVVWFWLIITVASDLFRRHDVSGWVKAIWVIGWIVFPFIFMLAYLIWHGRGMAERNLQRAQQARDELRSVVGFSIADEIEKLGRLKQAGSISDAEFARLRARLVQ</sequence>
<dbReference type="AlphaFoldDB" id="A0A0R3MHG5"/>
<reference evidence="3 4" key="1">
    <citation type="submission" date="2014-03" db="EMBL/GenBank/DDBJ databases">
        <title>Bradyrhizobium valentinum sp. nov., isolated from effective nodules of Lupinus mariae-josephae, a lupine endemic of basic-lime soils in Eastern Spain.</title>
        <authorList>
            <person name="Duran D."/>
            <person name="Rey L."/>
            <person name="Navarro A."/>
            <person name="Busquets A."/>
            <person name="Imperial J."/>
            <person name="Ruiz-Argueso T."/>
        </authorList>
    </citation>
    <scope>NUCLEOTIDE SEQUENCE [LARGE SCALE GENOMIC DNA]</scope>
    <source>
        <strain evidence="3 4">CCBAU 23086</strain>
    </source>
</reference>
<feature type="domain" description="SHOCT" evidence="2">
    <location>
        <begin position="99"/>
        <end position="125"/>
    </location>
</feature>
<keyword evidence="1" id="KW-0812">Transmembrane</keyword>
<feature type="transmembrane region" description="Helical" evidence="1">
    <location>
        <begin position="46"/>
        <end position="69"/>
    </location>
</feature>
<evidence type="ECO:0000313" key="4">
    <source>
        <dbReference type="Proteomes" id="UP000051660"/>
    </source>
</evidence>
<dbReference type="Pfam" id="PF09851">
    <property type="entry name" value="SHOCT"/>
    <property type="match status" value="1"/>
</dbReference>
<evidence type="ECO:0000256" key="1">
    <source>
        <dbReference type="SAM" id="Phobius"/>
    </source>
</evidence>
<organism evidence="3 4">
    <name type="scientific">Bradyrhizobium lablabi</name>
    <dbReference type="NCBI Taxonomy" id="722472"/>
    <lineage>
        <taxon>Bacteria</taxon>
        <taxon>Pseudomonadati</taxon>
        <taxon>Pseudomonadota</taxon>
        <taxon>Alphaproteobacteria</taxon>
        <taxon>Hyphomicrobiales</taxon>
        <taxon>Nitrobacteraceae</taxon>
        <taxon>Bradyrhizobium</taxon>
    </lineage>
</organism>
<keyword evidence="1" id="KW-1133">Transmembrane helix</keyword>